<gene>
    <name evidence="2" type="ORF">DV706_05830</name>
</gene>
<evidence type="ECO:0000313" key="2">
    <source>
        <dbReference type="EMBL" id="QCC54053.1"/>
    </source>
</evidence>
<feature type="compositionally biased region" description="Basic and acidic residues" evidence="1">
    <location>
        <begin position="30"/>
        <end position="49"/>
    </location>
</feature>
<proteinExistence type="predicted"/>
<dbReference type="EMBL" id="CP031305">
    <property type="protein sequence ID" value="QCC54053.1"/>
    <property type="molecule type" value="Genomic_DNA"/>
</dbReference>
<sequence>MTFSGYDSGDRLEHKKQWFERVTIGCADQPRQRRAPDRAEHRRRDRASDTTKPPPSTGVRRSGR</sequence>
<organism evidence="2 3">
    <name type="scientific">Natronorubrum bangense</name>
    <dbReference type="NCBI Taxonomy" id="61858"/>
    <lineage>
        <taxon>Archaea</taxon>
        <taxon>Methanobacteriati</taxon>
        <taxon>Methanobacteriota</taxon>
        <taxon>Stenosarchaea group</taxon>
        <taxon>Halobacteria</taxon>
        <taxon>Halobacteriales</taxon>
        <taxon>Natrialbaceae</taxon>
        <taxon>Natronorubrum</taxon>
    </lineage>
</organism>
<dbReference type="KEGG" id="nbg:DV706_05830"/>
<dbReference type="Proteomes" id="UP000296822">
    <property type="component" value="Chromosome"/>
</dbReference>
<evidence type="ECO:0000256" key="1">
    <source>
        <dbReference type="SAM" id="MobiDB-lite"/>
    </source>
</evidence>
<name>A0A4D6HJN0_9EURY</name>
<protein>
    <submittedName>
        <fullName evidence="2">Uncharacterized protein</fullName>
    </submittedName>
</protein>
<accession>A0A4D6HJN0</accession>
<evidence type="ECO:0000313" key="3">
    <source>
        <dbReference type="Proteomes" id="UP000296822"/>
    </source>
</evidence>
<dbReference type="AlphaFoldDB" id="A0A4D6HJN0"/>
<reference evidence="2 3" key="1">
    <citation type="journal article" date="2019" name="Nat. Commun.">
        <title>A new type of DNA phosphorothioation-based antiviral system in archaea.</title>
        <authorList>
            <person name="Xiong L."/>
            <person name="Liu S."/>
            <person name="Chen S."/>
            <person name="Xiao Y."/>
            <person name="Zhu B."/>
            <person name="Gao Y."/>
            <person name="Zhang Y."/>
            <person name="Chen B."/>
            <person name="Luo J."/>
            <person name="Deng Z."/>
            <person name="Chen X."/>
            <person name="Wang L."/>
            <person name="Chen S."/>
        </authorList>
    </citation>
    <scope>NUCLEOTIDE SEQUENCE [LARGE SCALE GENOMIC DNA]</scope>
    <source>
        <strain evidence="2 3">JCM 10635</strain>
    </source>
</reference>
<feature type="region of interest" description="Disordered" evidence="1">
    <location>
        <begin position="26"/>
        <end position="64"/>
    </location>
</feature>